<dbReference type="STRING" id="1227466.C464_01451"/>
<name>M0EXF0_9EURY</name>
<comment type="caution">
    <text evidence="1">The sequence shown here is derived from an EMBL/GenBank/DDBJ whole genome shotgun (WGS) entry which is preliminary data.</text>
</comment>
<evidence type="ECO:0000313" key="1">
    <source>
        <dbReference type="EMBL" id="ELZ51104.1"/>
    </source>
</evidence>
<organism evidence="1 2">
    <name type="scientific">Halorubrum coriense DSM 10284</name>
    <dbReference type="NCBI Taxonomy" id="1227466"/>
    <lineage>
        <taxon>Archaea</taxon>
        <taxon>Methanobacteriati</taxon>
        <taxon>Methanobacteriota</taxon>
        <taxon>Stenosarchaea group</taxon>
        <taxon>Halobacteria</taxon>
        <taxon>Halobacteriales</taxon>
        <taxon>Haloferacaceae</taxon>
        <taxon>Halorubrum</taxon>
    </lineage>
</organism>
<evidence type="ECO:0000313" key="2">
    <source>
        <dbReference type="Proteomes" id="UP000011509"/>
    </source>
</evidence>
<dbReference type="InterPro" id="IPR055951">
    <property type="entry name" value="DUF7529"/>
</dbReference>
<reference evidence="1 2" key="1">
    <citation type="journal article" date="2014" name="PLoS Genet.">
        <title>Phylogenetically driven sequencing of extremely halophilic archaea reveals strategies for static and dynamic osmo-response.</title>
        <authorList>
            <person name="Becker E.A."/>
            <person name="Seitzer P.M."/>
            <person name="Tritt A."/>
            <person name="Larsen D."/>
            <person name="Krusor M."/>
            <person name="Yao A.I."/>
            <person name="Wu D."/>
            <person name="Madern D."/>
            <person name="Eisen J.A."/>
            <person name="Darling A.E."/>
            <person name="Facciotti M.T."/>
        </authorList>
    </citation>
    <scope>NUCLEOTIDE SEQUENCE [LARGE SCALE GENOMIC DNA]</scope>
    <source>
        <strain evidence="1 2">DSM 10284</strain>
    </source>
</reference>
<sequence>MESIASELETEGWETVAIPVGHAAPEIPDVGEEDRFGFVHVIPGNHESAFREAFEAGGFERYDVFHREIAGKVFFLLQLLDAPSRNAILLAAQYDEQHGQSLQSVAEDEGVVYTHVQKLDATHLGTFRHDEPGKFFP</sequence>
<dbReference type="Pfam" id="PF24373">
    <property type="entry name" value="DUF7529"/>
    <property type="match status" value="1"/>
</dbReference>
<keyword evidence="2" id="KW-1185">Reference proteome</keyword>
<proteinExistence type="predicted"/>
<dbReference type="PATRIC" id="fig|1227466.3.peg.294"/>
<dbReference type="Proteomes" id="UP000011509">
    <property type="component" value="Unassembled WGS sequence"/>
</dbReference>
<protein>
    <submittedName>
        <fullName evidence="1">Uncharacterized protein</fullName>
    </submittedName>
</protein>
<dbReference type="AlphaFoldDB" id="M0EXF0"/>
<accession>M0EXF0</accession>
<dbReference type="EMBL" id="AOJL01000009">
    <property type="protein sequence ID" value="ELZ51104.1"/>
    <property type="molecule type" value="Genomic_DNA"/>
</dbReference>
<gene>
    <name evidence="1" type="ORF">C464_01451</name>
</gene>